<dbReference type="SUPFAM" id="SSF51182">
    <property type="entry name" value="RmlC-like cupins"/>
    <property type="match status" value="1"/>
</dbReference>
<dbReference type="InterPro" id="IPR009057">
    <property type="entry name" value="Homeodomain-like_sf"/>
</dbReference>
<evidence type="ECO:0000256" key="1">
    <source>
        <dbReference type="ARBA" id="ARBA00023015"/>
    </source>
</evidence>
<protein>
    <submittedName>
        <fullName evidence="5">Helix-turn-helix domain-containing protein</fullName>
    </submittedName>
</protein>
<dbReference type="InterPro" id="IPR011051">
    <property type="entry name" value="RmlC_Cupin_sf"/>
</dbReference>
<proteinExistence type="predicted"/>
<dbReference type="Proteomes" id="UP001595712">
    <property type="component" value="Unassembled WGS sequence"/>
</dbReference>
<gene>
    <name evidence="5" type="ORF">ACFO8M_25365</name>
</gene>
<evidence type="ECO:0000313" key="6">
    <source>
        <dbReference type="Proteomes" id="UP001595712"/>
    </source>
</evidence>
<keyword evidence="1" id="KW-0805">Transcription regulation</keyword>
<dbReference type="SUPFAM" id="SSF46689">
    <property type="entry name" value="Homeodomain-like"/>
    <property type="match status" value="1"/>
</dbReference>
<dbReference type="PANTHER" id="PTHR43280">
    <property type="entry name" value="ARAC-FAMILY TRANSCRIPTIONAL REGULATOR"/>
    <property type="match status" value="1"/>
</dbReference>
<evidence type="ECO:0000259" key="4">
    <source>
        <dbReference type="PROSITE" id="PS01124"/>
    </source>
</evidence>
<dbReference type="PROSITE" id="PS01124">
    <property type="entry name" value="HTH_ARAC_FAMILY_2"/>
    <property type="match status" value="1"/>
</dbReference>
<dbReference type="PANTHER" id="PTHR43280:SF32">
    <property type="entry name" value="TRANSCRIPTIONAL REGULATORY PROTEIN"/>
    <property type="match status" value="1"/>
</dbReference>
<feature type="domain" description="HTH araC/xylS-type" evidence="4">
    <location>
        <begin position="191"/>
        <end position="289"/>
    </location>
</feature>
<dbReference type="EMBL" id="JBHRWO010000021">
    <property type="protein sequence ID" value="MFC3495823.1"/>
    <property type="molecule type" value="Genomic_DNA"/>
</dbReference>
<evidence type="ECO:0000256" key="3">
    <source>
        <dbReference type="ARBA" id="ARBA00023163"/>
    </source>
</evidence>
<name>A0ABV7Q7R2_9ACTN</name>
<evidence type="ECO:0000256" key="2">
    <source>
        <dbReference type="ARBA" id="ARBA00023125"/>
    </source>
</evidence>
<keyword evidence="2" id="KW-0238">DNA-binding</keyword>
<keyword evidence="6" id="KW-1185">Reference proteome</keyword>
<dbReference type="SMART" id="SM00342">
    <property type="entry name" value="HTH_ARAC"/>
    <property type="match status" value="1"/>
</dbReference>
<reference evidence="6" key="1">
    <citation type="journal article" date="2019" name="Int. J. Syst. Evol. Microbiol.">
        <title>The Global Catalogue of Microorganisms (GCM) 10K type strain sequencing project: providing services to taxonomists for standard genome sequencing and annotation.</title>
        <authorList>
            <consortium name="The Broad Institute Genomics Platform"/>
            <consortium name="The Broad Institute Genome Sequencing Center for Infectious Disease"/>
            <person name="Wu L."/>
            <person name="Ma J."/>
        </authorList>
    </citation>
    <scope>NUCLEOTIDE SEQUENCE [LARGE SCALE GENOMIC DNA]</scope>
    <source>
        <strain evidence="6">CGMCC 4.7396</strain>
    </source>
</reference>
<dbReference type="Pfam" id="PF12833">
    <property type="entry name" value="HTH_18"/>
    <property type="match status" value="1"/>
</dbReference>
<keyword evidence="3" id="KW-0804">Transcription</keyword>
<organism evidence="5 6">
    <name type="scientific">Glycomyces rhizosphaerae</name>
    <dbReference type="NCBI Taxonomy" id="2054422"/>
    <lineage>
        <taxon>Bacteria</taxon>
        <taxon>Bacillati</taxon>
        <taxon>Actinomycetota</taxon>
        <taxon>Actinomycetes</taxon>
        <taxon>Glycomycetales</taxon>
        <taxon>Glycomycetaceae</taxon>
        <taxon>Glycomyces</taxon>
    </lineage>
</organism>
<dbReference type="RefSeq" id="WP_387980678.1">
    <property type="nucleotide sequence ID" value="NZ_JBHRWO010000021.1"/>
</dbReference>
<comment type="caution">
    <text evidence="5">The sequence shown here is derived from an EMBL/GenBank/DDBJ whole genome shotgun (WGS) entry which is preliminary data.</text>
</comment>
<dbReference type="Gene3D" id="1.10.10.60">
    <property type="entry name" value="Homeodomain-like"/>
    <property type="match status" value="1"/>
</dbReference>
<evidence type="ECO:0000313" key="5">
    <source>
        <dbReference type="EMBL" id="MFC3495823.1"/>
    </source>
</evidence>
<dbReference type="InterPro" id="IPR018060">
    <property type="entry name" value="HTH_AraC"/>
</dbReference>
<accession>A0ABV7Q7R2</accession>
<sequence length="293" mass="32630">MMVKNRQPESEGILEVDFRAPVGSPAGVEVVYLGALRRRNLATLDRLQRPHFHQLIAPTAGRLRFMVDFVDYEIEPGTWLWVRPGQVQRWGDLSGVEGDLILFEDDFLDADTAEAARVDEPGGSIVFRPSAGGAALEAARAHLAREFHSTGDLPLSVHLAVLRRLLAVLVLRLAHAGAVDVPAGEVNETFRRFRYAVERGFARTRRVEDYAAQLGYSPRTIARAAFAATGAGAKEFIDQRIVLEAKRLLAHSDRTAARIARDLGFKDATNFSKYFHQRTGQTPIAFRTTSRRR</sequence>